<name>A0A849L4Z5_9RHOB</name>
<dbReference type="InterPro" id="IPR046980">
    <property type="entry name" value="KefG/KefF"/>
</dbReference>
<sequence length="211" mass="23267">MTEQAESGLRNSVLVLMAHPVQRRSRVIARMAKVAEWVPGVTLVDLYAEYPDFDIDIAREQDRLRSHDAVIFLHPLYWYSTPSILKEWQDLVLEYGFAYGQGGTALEGKLFFSACSTAAPESAYGPEGYNRFTLRDLMAPLQQTARLCGMTWLPPFVLHGARSAGEEGRLQAHVDAWETLLAAIVAGRLDVAVATGADRLIPPTHPLGAEG</sequence>
<dbReference type="PANTHER" id="PTHR47307">
    <property type="entry name" value="GLUTATHIONE-REGULATED POTASSIUM-EFFLUX SYSTEM ANCILLARY PROTEIN KEFG"/>
    <property type="match status" value="1"/>
</dbReference>
<organism evidence="3 4">
    <name type="scientific">Halovulum dunhuangense</name>
    <dbReference type="NCBI Taxonomy" id="1505036"/>
    <lineage>
        <taxon>Bacteria</taxon>
        <taxon>Pseudomonadati</taxon>
        <taxon>Pseudomonadota</taxon>
        <taxon>Alphaproteobacteria</taxon>
        <taxon>Rhodobacterales</taxon>
        <taxon>Paracoccaceae</taxon>
        <taxon>Halovulum</taxon>
    </lineage>
</organism>
<dbReference type="InterPro" id="IPR029039">
    <property type="entry name" value="Flavoprotein-like_sf"/>
</dbReference>
<evidence type="ECO:0000259" key="2">
    <source>
        <dbReference type="Pfam" id="PF02525"/>
    </source>
</evidence>
<dbReference type="GO" id="GO:0010181">
    <property type="term" value="F:FMN binding"/>
    <property type="evidence" value="ECO:0007669"/>
    <property type="project" value="TreeGrafter"/>
</dbReference>
<dbReference type="SUPFAM" id="SSF52218">
    <property type="entry name" value="Flavoproteins"/>
    <property type="match status" value="1"/>
</dbReference>
<dbReference type="Pfam" id="PF02525">
    <property type="entry name" value="Flavodoxin_2"/>
    <property type="match status" value="1"/>
</dbReference>
<accession>A0A849L4Z5</accession>
<dbReference type="AlphaFoldDB" id="A0A849L4Z5"/>
<dbReference type="InterPro" id="IPR003680">
    <property type="entry name" value="Flavodoxin_fold"/>
</dbReference>
<dbReference type="GO" id="GO:0009055">
    <property type="term" value="F:electron transfer activity"/>
    <property type="evidence" value="ECO:0007669"/>
    <property type="project" value="TreeGrafter"/>
</dbReference>
<proteinExistence type="predicted"/>
<dbReference type="Gene3D" id="3.40.50.360">
    <property type="match status" value="1"/>
</dbReference>
<gene>
    <name evidence="3" type="ORF">HMH01_13385</name>
</gene>
<dbReference type="PANTHER" id="PTHR47307:SF1">
    <property type="entry name" value="GLUTATHIONE-REGULATED POTASSIUM-EFFLUX SYSTEM ANCILLARY PROTEIN KEFG"/>
    <property type="match status" value="1"/>
</dbReference>
<protein>
    <submittedName>
        <fullName evidence="3">Flavodoxin family protein</fullName>
    </submittedName>
</protein>
<dbReference type="GO" id="GO:0003955">
    <property type="term" value="F:NAD(P)H dehydrogenase (quinone) activity"/>
    <property type="evidence" value="ECO:0007669"/>
    <property type="project" value="TreeGrafter"/>
</dbReference>
<keyword evidence="4" id="KW-1185">Reference proteome</keyword>
<reference evidence="3 4" key="1">
    <citation type="submission" date="2020-05" db="EMBL/GenBank/DDBJ databases">
        <title>Gimesia benthica sp. nov., a novel planctomycete isolated from a deep-sea water sample of the Northwest Indian Ocean.</title>
        <authorList>
            <person name="Wang J."/>
            <person name="Ruan C."/>
            <person name="Song L."/>
            <person name="Zhu Y."/>
            <person name="Li A."/>
            <person name="Zheng X."/>
            <person name="Wang L."/>
            <person name="Lu Z."/>
            <person name="Huang Y."/>
            <person name="Du W."/>
            <person name="Zhou Y."/>
            <person name="Huang L."/>
            <person name="Dai X."/>
        </authorList>
    </citation>
    <scope>NUCLEOTIDE SEQUENCE [LARGE SCALE GENOMIC DNA]</scope>
    <source>
        <strain evidence="3 4">YYQ-30</strain>
    </source>
</reference>
<keyword evidence="1" id="KW-0560">Oxidoreductase</keyword>
<evidence type="ECO:0000256" key="1">
    <source>
        <dbReference type="ARBA" id="ARBA00023002"/>
    </source>
</evidence>
<dbReference type="Proteomes" id="UP000572377">
    <property type="component" value="Unassembled WGS sequence"/>
</dbReference>
<dbReference type="EMBL" id="JABFBC010000002">
    <property type="protein sequence ID" value="NNU81429.1"/>
    <property type="molecule type" value="Genomic_DNA"/>
</dbReference>
<dbReference type="RefSeq" id="WP_171326271.1">
    <property type="nucleotide sequence ID" value="NZ_JABFBC010000002.1"/>
</dbReference>
<feature type="domain" description="Flavodoxin-like fold" evidence="2">
    <location>
        <begin position="12"/>
        <end position="179"/>
    </location>
</feature>
<evidence type="ECO:0000313" key="3">
    <source>
        <dbReference type="EMBL" id="NNU81429.1"/>
    </source>
</evidence>
<evidence type="ECO:0000313" key="4">
    <source>
        <dbReference type="Proteomes" id="UP000572377"/>
    </source>
</evidence>
<comment type="caution">
    <text evidence="3">The sequence shown here is derived from an EMBL/GenBank/DDBJ whole genome shotgun (WGS) entry which is preliminary data.</text>
</comment>